<protein>
    <submittedName>
        <fullName evidence="1">Bacillosamine/Legionaminic acid biosynthesis aminotransferase PglE 4-keto-6-deoxy-N-Acetyl-D-hexosaminyl-(Lipid carrier) aminotransferase</fullName>
    </submittedName>
</protein>
<dbReference type="PANTHER" id="PTHR30244:SF34">
    <property type="entry name" value="DTDP-4-AMINO-4,6-DIDEOXYGALACTOSE TRANSAMINASE"/>
    <property type="match status" value="1"/>
</dbReference>
<sequence>MTPVNLTGEVAEIEAISMIAQKYGWRMIVDSCHALGTTYLSHDGGDITVGGCHFSDMEVFSFHPVKTIAMGEGGAVTTNDQMLYDRLCLLRNHGIERDAEKWISAPKSEIEKPSPWVYEMQILGYNYRQSDIHCALGLSQLNKLPEFTDHRRRLVAKYDQSFMALSASVKPIKPTRGCCVARHLYVVLIDFKALGISRPDFIRELSTRNVGSQVHYIPIYAHPFYRKKYGPQTRRGAEEYYARTLSLPLHVSMSLDDVDYVIAQTSDIIAGIITE</sequence>
<keyword evidence="1" id="KW-0808">Transferase</keyword>
<dbReference type="Gene3D" id="3.40.640.10">
    <property type="entry name" value="Type I PLP-dependent aspartate aminotransferase-like (Major domain)"/>
    <property type="match status" value="1"/>
</dbReference>
<gene>
    <name evidence="1" type="ORF">MNBD_ALPHA03-111</name>
</gene>
<dbReference type="GO" id="GO:0008483">
    <property type="term" value="F:transaminase activity"/>
    <property type="evidence" value="ECO:0007669"/>
    <property type="project" value="UniProtKB-KW"/>
</dbReference>
<dbReference type="AlphaFoldDB" id="A0A3B1AHD2"/>
<dbReference type="InterPro" id="IPR015422">
    <property type="entry name" value="PyrdxlP-dep_Trfase_small"/>
</dbReference>
<dbReference type="GO" id="GO:0030170">
    <property type="term" value="F:pyridoxal phosphate binding"/>
    <property type="evidence" value="ECO:0007669"/>
    <property type="project" value="TreeGrafter"/>
</dbReference>
<dbReference type="InterPro" id="IPR015421">
    <property type="entry name" value="PyrdxlP-dep_Trfase_major"/>
</dbReference>
<accession>A0A3B1AHD2</accession>
<dbReference type="Gene3D" id="3.90.1150.10">
    <property type="entry name" value="Aspartate Aminotransferase, domain 1"/>
    <property type="match status" value="1"/>
</dbReference>
<evidence type="ECO:0000313" key="1">
    <source>
        <dbReference type="EMBL" id="VAX05329.1"/>
    </source>
</evidence>
<dbReference type="PANTHER" id="PTHR30244">
    <property type="entry name" value="TRANSAMINASE"/>
    <property type="match status" value="1"/>
</dbReference>
<dbReference type="Pfam" id="PF01041">
    <property type="entry name" value="DegT_DnrJ_EryC1"/>
    <property type="match status" value="1"/>
</dbReference>
<dbReference type="GO" id="GO:0000271">
    <property type="term" value="P:polysaccharide biosynthetic process"/>
    <property type="evidence" value="ECO:0007669"/>
    <property type="project" value="TreeGrafter"/>
</dbReference>
<organism evidence="1">
    <name type="scientific">hydrothermal vent metagenome</name>
    <dbReference type="NCBI Taxonomy" id="652676"/>
    <lineage>
        <taxon>unclassified sequences</taxon>
        <taxon>metagenomes</taxon>
        <taxon>ecological metagenomes</taxon>
    </lineage>
</organism>
<dbReference type="SUPFAM" id="SSF53383">
    <property type="entry name" value="PLP-dependent transferases"/>
    <property type="match status" value="1"/>
</dbReference>
<reference evidence="1" key="1">
    <citation type="submission" date="2018-06" db="EMBL/GenBank/DDBJ databases">
        <authorList>
            <person name="Zhirakovskaya E."/>
        </authorList>
    </citation>
    <scope>NUCLEOTIDE SEQUENCE</scope>
</reference>
<name>A0A3B1AHD2_9ZZZZ</name>
<proteinExistence type="predicted"/>
<dbReference type="InterPro" id="IPR015424">
    <property type="entry name" value="PyrdxlP-dep_Trfase"/>
</dbReference>
<dbReference type="EMBL" id="UOFW01000133">
    <property type="protein sequence ID" value="VAX05329.1"/>
    <property type="molecule type" value="Genomic_DNA"/>
</dbReference>
<dbReference type="InterPro" id="IPR000653">
    <property type="entry name" value="DegT/StrS_aminotransferase"/>
</dbReference>
<keyword evidence="1" id="KW-0032">Aminotransferase</keyword>